<sequence length="84" mass="9299">MGPETALRTESNAYFTEEPATVVAVVVTFLIRYLFLFSVKIKGSYMGSSSKEHYKDLSSKPFFPKLISYITSGPAVCMECGSWG</sequence>
<evidence type="ECO:0000313" key="2">
    <source>
        <dbReference type="Proteomes" id="UP001056120"/>
    </source>
</evidence>
<dbReference type="Proteomes" id="UP001056120">
    <property type="component" value="Linkage Group LG13"/>
</dbReference>
<reference evidence="1 2" key="2">
    <citation type="journal article" date="2022" name="Mol. Ecol. Resour.">
        <title>The genomes of chicory, endive, great burdock and yacon provide insights into Asteraceae paleo-polyploidization history and plant inulin production.</title>
        <authorList>
            <person name="Fan W."/>
            <person name="Wang S."/>
            <person name="Wang H."/>
            <person name="Wang A."/>
            <person name="Jiang F."/>
            <person name="Liu H."/>
            <person name="Zhao H."/>
            <person name="Xu D."/>
            <person name="Zhang Y."/>
        </authorList>
    </citation>
    <scope>NUCLEOTIDE SEQUENCE [LARGE SCALE GENOMIC DNA]</scope>
    <source>
        <strain evidence="2">cv. Yunnan</strain>
        <tissue evidence="1">Leaves</tissue>
    </source>
</reference>
<proteinExistence type="predicted"/>
<dbReference type="EMBL" id="CM042030">
    <property type="protein sequence ID" value="KAI3786775.1"/>
    <property type="molecule type" value="Genomic_DNA"/>
</dbReference>
<organism evidence="1 2">
    <name type="scientific">Smallanthus sonchifolius</name>
    <dbReference type="NCBI Taxonomy" id="185202"/>
    <lineage>
        <taxon>Eukaryota</taxon>
        <taxon>Viridiplantae</taxon>
        <taxon>Streptophyta</taxon>
        <taxon>Embryophyta</taxon>
        <taxon>Tracheophyta</taxon>
        <taxon>Spermatophyta</taxon>
        <taxon>Magnoliopsida</taxon>
        <taxon>eudicotyledons</taxon>
        <taxon>Gunneridae</taxon>
        <taxon>Pentapetalae</taxon>
        <taxon>asterids</taxon>
        <taxon>campanulids</taxon>
        <taxon>Asterales</taxon>
        <taxon>Asteraceae</taxon>
        <taxon>Asteroideae</taxon>
        <taxon>Heliantheae alliance</taxon>
        <taxon>Millerieae</taxon>
        <taxon>Smallanthus</taxon>
    </lineage>
</organism>
<gene>
    <name evidence="1" type="ORF">L1987_40726</name>
</gene>
<keyword evidence="2" id="KW-1185">Reference proteome</keyword>
<reference evidence="2" key="1">
    <citation type="journal article" date="2022" name="Mol. Ecol. Resour.">
        <title>The genomes of chicory, endive, great burdock and yacon provide insights into Asteraceae palaeo-polyploidization history and plant inulin production.</title>
        <authorList>
            <person name="Fan W."/>
            <person name="Wang S."/>
            <person name="Wang H."/>
            <person name="Wang A."/>
            <person name="Jiang F."/>
            <person name="Liu H."/>
            <person name="Zhao H."/>
            <person name="Xu D."/>
            <person name="Zhang Y."/>
        </authorList>
    </citation>
    <scope>NUCLEOTIDE SEQUENCE [LARGE SCALE GENOMIC DNA]</scope>
    <source>
        <strain evidence="2">cv. Yunnan</strain>
    </source>
</reference>
<name>A0ACB9GUK7_9ASTR</name>
<accession>A0ACB9GUK7</accession>
<comment type="caution">
    <text evidence="1">The sequence shown here is derived from an EMBL/GenBank/DDBJ whole genome shotgun (WGS) entry which is preliminary data.</text>
</comment>
<protein>
    <submittedName>
        <fullName evidence="1">Uncharacterized protein</fullName>
    </submittedName>
</protein>
<evidence type="ECO:0000313" key="1">
    <source>
        <dbReference type="EMBL" id="KAI3786775.1"/>
    </source>
</evidence>